<dbReference type="AlphaFoldDB" id="A0A397PIN4"/>
<gene>
    <name evidence="2" type="ORF">DFR49_1704</name>
</gene>
<evidence type="ECO:0000259" key="1">
    <source>
        <dbReference type="Pfam" id="PF04324"/>
    </source>
</evidence>
<dbReference type="InterPro" id="IPR007419">
    <property type="entry name" value="BFD-like_2Fe2S-bd_dom"/>
</dbReference>
<name>A0A397PIN4_9SPHN</name>
<comment type="caution">
    <text evidence="2">The sequence shown here is derived from an EMBL/GenBank/DDBJ whole genome shotgun (WGS) entry which is preliminary data.</text>
</comment>
<dbReference type="EMBL" id="QXDC01000002">
    <property type="protein sequence ID" value="RIA47135.1"/>
    <property type="molecule type" value="Genomic_DNA"/>
</dbReference>
<dbReference type="RefSeq" id="WP_119035136.1">
    <property type="nucleotide sequence ID" value="NZ_QXDC01000002.1"/>
</dbReference>
<dbReference type="Pfam" id="PF04324">
    <property type="entry name" value="Fer2_BFD"/>
    <property type="match status" value="1"/>
</dbReference>
<accession>A0A397PIN4</accession>
<organism evidence="2 3">
    <name type="scientific">Hephaestia caeni</name>
    <dbReference type="NCBI Taxonomy" id="645617"/>
    <lineage>
        <taxon>Bacteria</taxon>
        <taxon>Pseudomonadati</taxon>
        <taxon>Pseudomonadota</taxon>
        <taxon>Alphaproteobacteria</taxon>
        <taxon>Sphingomonadales</taxon>
        <taxon>Sphingomonadaceae</taxon>
        <taxon>Hephaestia</taxon>
    </lineage>
</organism>
<reference evidence="2 3" key="1">
    <citation type="submission" date="2018-08" db="EMBL/GenBank/DDBJ databases">
        <title>Genomic Encyclopedia of Type Strains, Phase IV (KMG-IV): sequencing the most valuable type-strain genomes for metagenomic binning, comparative biology and taxonomic classification.</title>
        <authorList>
            <person name="Goeker M."/>
        </authorList>
    </citation>
    <scope>NUCLEOTIDE SEQUENCE [LARGE SCALE GENOMIC DNA]</scope>
    <source>
        <strain evidence="2 3">DSM 25527</strain>
    </source>
</reference>
<feature type="domain" description="BFD-like [2Fe-2S]-binding" evidence="1">
    <location>
        <begin position="2"/>
        <end position="50"/>
    </location>
</feature>
<sequence>MVVCVCNALREEDVRAAARGGAATVCQAYRALDRQPKCGQCVCYAREIIDAERAAAMDETRAAA</sequence>
<protein>
    <submittedName>
        <fullName evidence="2">Bacterioferritin-associated ferredoxin</fullName>
    </submittedName>
</protein>
<dbReference type="Proteomes" id="UP000266568">
    <property type="component" value="Unassembled WGS sequence"/>
</dbReference>
<dbReference type="InterPro" id="IPR041854">
    <property type="entry name" value="BFD-like_2Fe2S-bd_dom_sf"/>
</dbReference>
<evidence type="ECO:0000313" key="2">
    <source>
        <dbReference type="EMBL" id="RIA47135.1"/>
    </source>
</evidence>
<proteinExistence type="predicted"/>
<evidence type="ECO:0000313" key="3">
    <source>
        <dbReference type="Proteomes" id="UP000266568"/>
    </source>
</evidence>
<keyword evidence="3" id="KW-1185">Reference proteome</keyword>
<dbReference type="Gene3D" id="1.10.10.1100">
    <property type="entry name" value="BFD-like [2Fe-2S]-binding domain"/>
    <property type="match status" value="1"/>
</dbReference>